<dbReference type="Proteomes" id="UP001148662">
    <property type="component" value="Unassembled WGS sequence"/>
</dbReference>
<organism evidence="1 2">
    <name type="scientific">Phlebia brevispora</name>
    <dbReference type="NCBI Taxonomy" id="194682"/>
    <lineage>
        <taxon>Eukaryota</taxon>
        <taxon>Fungi</taxon>
        <taxon>Dikarya</taxon>
        <taxon>Basidiomycota</taxon>
        <taxon>Agaricomycotina</taxon>
        <taxon>Agaricomycetes</taxon>
        <taxon>Polyporales</taxon>
        <taxon>Meruliaceae</taxon>
        <taxon>Phlebia</taxon>
    </lineage>
</organism>
<evidence type="ECO:0000313" key="1">
    <source>
        <dbReference type="EMBL" id="KAJ3552205.1"/>
    </source>
</evidence>
<proteinExistence type="predicted"/>
<reference evidence="1" key="1">
    <citation type="submission" date="2022-07" db="EMBL/GenBank/DDBJ databases">
        <title>Genome Sequence of Phlebia brevispora.</title>
        <authorList>
            <person name="Buettner E."/>
        </authorList>
    </citation>
    <scope>NUCLEOTIDE SEQUENCE</scope>
    <source>
        <strain evidence="1">MPL23</strain>
    </source>
</reference>
<gene>
    <name evidence="1" type="ORF">NM688_g4271</name>
</gene>
<evidence type="ECO:0000313" key="2">
    <source>
        <dbReference type="Proteomes" id="UP001148662"/>
    </source>
</evidence>
<sequence>MPKRASSSTPSTPRKRKARVVDDQSNLDAYFRKAGGGPVAGTPGSPAKVMSDEELARKLAEEEGWDIQTLRDTELVAPERHKAKAKHDVIDVDLLDDMQTPGAGSSNSVPRNVTEDGSSPAKRNVSLARGTLGATASLELPKYSSLFVDPLEYDVDASPWSDKIAAPYSFLAHTLSTLSGTKSRIAILNTLTNALRTIIQYHAASLCPSLYLLSNALTPPYSPLELGLGPSLISKAIQDVSGLTPAALKRLYNATGDPGDVAFEAKSNVRTLFPHPPLLITGVYDALLKIANAKGSGAGKQKQSIVEKLLVSAKGEEVRYLVRTLGQNLRVGAVRTSILTALARAVVLTPPANSEVPQDPSFYASPELLARIKPLSSKTKQKAVDSARDELQALFSQAEGIIKKVYVQHPNYDHIAAALLEGGLKGLANRLPLTVGIPLLPTLGSPMRSLDEIYERLGELSFSAEFKYDGQRAQIHGAREQGSKPFDVQELSNRARRDVKLDDVTVSVCVFAFDLMYLNGEILLERPFRHRRSLLRTRFPPHIPGVKGAARFDHVQSCESEAGREAVEEFWQTAVNSRSEGLMVKLLDSGEITESTEKTAKTRRKPLPATYEPGKSLSSNCRRTSAWLKLKKDYVHGLGDSLDLVPIGAWHGNGRKAQWWSPILLAVWDPDIGKLVAVCKCMSGFSDAFYKARCPYHSVNHPLSTCSRKPTWDPECETGGLRPEVYFKPQEVWEIRGADVTISPVSVAAIGRVSDEKGLSLRFPRFMRVREDKTIGTASTPEFLANMYRSQQQRGEERAGVDDGELVDVSMEEESEVEELESGMLQNPSSAILAFATMLWLCLTSSLSVYAEETVQDAGEHYSPISLAPECTQTMPYAARIARRLVDFSDGIGNMATVYPDDDPTLAGTPAIVTARILWQLSREWFSDTVIHADFQTQARVSLMGNVTIFQELDSTPERDAIQFCYLSRHPDAHRWVPGPREPHIAYWARFDPHSVYFVGGFGSSHYIGYIPLEMYRSAAPIQSTAGRILVEQESR</sequence>
<dbReference type="EMBL" id="JANHOG010000691">
    <property type="protein sequence ID" value="KAJ3552205.1"/>
    <property type="molecule type" value="Genomic_DNA"/>
</dbReference>
<accession>A0ACC1T3S8</accession>
<protein>
    <submittedName>
        <fullName evidence="1">Uncharacterized protein</fullName>
    </submittedName>
</protein>
<keyword evidence="2" id="KW-1185">Reference proteome</keyword>
<comment type="caution">
    <text evidence="1">The sequence shown here is derived from an EMBL/GenBank/DDBJ whole genome shotgun (WGS) entry which is preliminary data.</text>
</comment>
<name>A0ACC1T3S8_9APHY</name>